<accession>A0A4Y2SLD3</accession>
<keyword evidence="2" id="KW-0812">Transmembrane</keyword>
<organism evidence="3 4">
    <name type="scientific">Araneus ventricosus</name>
    <name type="common">Orbweaver spider</name>
    <name type="synonym">Epeira ventricosa</name>
    <dbReference type="NCBI Taxonomy" id="182803"/>
    <lineage>
        <taxon>Eukaryota</taxon>
        <taxon>Metazoa</taxon>
        <taxon>Ecdysozoa</taxon>
        <taxon>Arthropoda</taxon>
        <taxon>Chelicerata</taxon>
        <taxon>Arachnida</taxon>
        <taxon>Araneae</taxon>
        <taxon>Araneomorphae</taxon>
        <taxon>Entelegynae</taxon>
        <taxon>Araneoidea</taxon>
        <taxon>Araneidae</taxon>
        <taxon>Araneus</taxon>
    </lineage>
</organism>
<name>A0A4Y2SLD3_ARAVE</name>
<keyword evidence="4" id="KW-1185">Reference proteome</keyword>
<feature type="compositionally biased region" description="Basic and acidic residues" evidence="1">
    <location>
        <begin position="1"/>
        <end position="13"/>
    </location>
</feature>
<dbReference type="EMBL" id="BGPR01022429">
    <property type="protein sequence ID" value="GBN88731.1"/>
    <property type="molecule type" value="Genomic_DNA"/>
</dbReference>
<feature type="transmembrane region" description="Helical" evidence="2">
    <location>
        <begin position="38"/>
        <end position="57"/>
    </location>
</feature>
<evidence type="ECO:0000256" key="1">
    <source>
        <dbReference type="SAM" id="MobiDB-lite"/>
    </source>
</evidence>
<proteinExistence type="predicted"/>
<protein>
    <submittedName>
        <fullName evidence="3">Uncharacterized protein</fullName>
    </submittedName>
</protein>
<evidence type="ECO:0000313" key="3">
    <source>
        <dbReference type="EMBL" id="GBN88731.1"/>
    </source>
</evidence>
<comment type="caution">
    <text evidence="3">The sequence shown here is derived from an EMBL/GenBank/DDBJ whole genome shotgun (WGS) entry which is preliminary data.</text>
</comment>
<gene>
    <name evidence="3" type="ORF">AVEN_250002_1</name>
</gene>
<keyword evidence="2" id="KW-0472">Membrane</keyword>
<reference evidence="3 4" key="1">
    <citation type="journal article" date="2019" name="Sci. Rep.">
        <title>Orb-weaving spider Araneus ventricosus genome elucidates the spidroin gene catalogue.</title>
        <authorList>
            <person name="Kono N."/>
            <person name="Nakamura H."/>
            <person name="Ohtoshi R."/>
            <person name="Moran D.A.P."/>
            <person name="Shinohara A."/>
            <person name="Yoshida Y."/>
            <person name="Fujiwara M."/>
            <person name="Mori M."/>
            <person name="Tomita M."/>
            <person name="Arakawa K."/>
        </authorList>
    </citation>
    <scope>NUCLEOTIDE SEQUENCE [LARGE SCALE GENOMIC DNA]</scope>
</reference>
<feature type="region of interest" description="Disordered" evidence="1">
    <location>
        <begin position="1"/>
        <end position="25"/>
    </location>
</feature>
<evidence type="ECO:0000313" key="4">
    <source>
        <dbReference type="Proteomes" id="UP000499080"/>
    </source>
</evidence>
<dbReference type="Proteomes" id="UP000499080">
    <property type="component" value="Unassembled WGS sequence"/>
</dbReference>
<keyword evidence="2" id="KW-1133">Transmembrane helix</keyword>
<dbReference type="AlphaFoldDB" id="A0A4Y2SLD3"/>
<sequence length="99" mass="11642">MSEDKFGKMRPVDASRTSPKHGLMQQAHNPVRPLFSSLFMRNVVSWFVAFWFVYNGFRDRFPITLRLKQPPNPLGYYCIKRQARTSSFFSTQSIEFCVL</sequence>
<evidence type="ECO:0000256" key="2">
    <source>
        <dbReference type="SAM" id="Phobius"/>
    </source>
</evidence>